<keyword evidence="3" id="KW-0378">Hydrolase</keyword>
<dbReference type="EC" id="3.2.1.-" evidence="3"/>
<dbReference type="Gene3D" id="1.10.530.10">
    <property type="match status" value="1"/>
</dbReference>
<evidence type="ECO:0000259" key="2">
    <source>
        <dbReference type="Pfam" id="PF13406"/>
    </source>
</evidence>
<gene>
    <name evidence="3" type="ORF">HELGO_WM10454</name>
</gene>
<organism evidence="3">
    <name type="scientific">uncultured Thiotrichaceae bacterium</name>
    <dbReference type="NCBI Taxonomy" id="298394"/>
    <lineage>
        <taxon>Bacteria</taxon>
        <taxon>Pseudomonadati</taxon>
        <taxon>Pseudomonadota</taxon>
        <taxon>Gammaproteobacteria</taxon>
        <taxon>Thiotrichales</taxon>
        <taxon>Thiotrichaceae</taxon>
        <taxon>environmental samples</taxon>
    </lineage>
</organism>
<evidence type="ECO:0000256" key="1">
    <source>
        <dbReference type="PIRSR" id="PIRSR611757-1"/>
    </source>
</evidence>
<keyword evidence="3" id="KW-0326">Glycosidase</keyword>
<dbReference type="GO" id="GO:0009253">
    <property type="term" value="P:peptidoglycan catabolic process"/>
    <property type="evidence" value="ECO:0007669"/>
    <property type="project" value="TreeGrafter"/>
</dbReference>
<evidence type="ECO:0000313" key="3">
    <source>
        <dbReference type="EMBL" id="CAA6800686.1"/>
    </source>
</evidence>
<dbReference type="AlphaFoldDB" id="A0A6S6SCC4"/>
<dbReference type="GO" id="GO:0008933">
    <property type="term" value="F:peptidoglycan lytic transglycosylase activity"/>
    <property type="evidence" value="ECO:0007669"/>
    <property type="project" value="TreeGrafter"/>
</dbReference>
<dbReference type="InterPro" id="IPR031304">
    <property type="entry name" value="SLT_2"/>
</dbReference>
<accession>A0A6S6SCC4</accession>
<sequence length="432" mass="48701">MWLSKIDLTGVGFFMIRFSIRSTFLPVFLAVSLMVGCSSPPIPEAKPVVIAKSEVKPIQAPPVVRTPPQKKIVAKPVQISPPKVVAKKRVQQVRKPVVRMQAAPKVQRKAWRENGNYALTGDFASNPHAQQFIQRMSREYGMDQSYLNKLFSNARDTGLYVKPLRKRTKKGSRKGSWTRYRSFFLTSRHINEGAQFWRKYRHQLEQAERQYGVPAEYIVGILGVETIYGGNVGKHRAIDALSTKAFIPSRRSKFFTNELEKFLLMARSEGLNPYQVMGSTAGALGLGQFMPSNFKPLSVDFNRNGVRNLWDPVDAIGSVANYFKKHGWRTGGKVVVPATAMSSKYKSLSWGYKHKHRLSRLQNLGITAGGDIDQPVRLVRLSTNHGEEVWLGGHNFYVITRYNHSSKYAMAVHQLAQAVKQRYMGGSSVAQK</sequence>
<dbReference type="Pfam" id="PF13406">
    <property type="entry name" value="SLT_2"/>
    <property type="match status" value="1"/>
</dbReference>
<dbReference type="EMBL" id="CACVAY010000007">
    <property type="protein sequence ID" value="CAA6800686.1"/>
    <property type="molecule type" value="Genomic_DNA"/>
</dbReference>
<proteinExistence type="predicted"/>
<feature type="active site" evidence="1">
    <location>
        <position position="225"/>
    </location>
</feature>
<name>A0A6S6SCC4_9GAMM</name>
<reference evidence="3" key="1">
    <citation type="submission" date="2020-01" db="EMBL/GenBank/DDBJ databases">
        <authorList>
            <person name="Meier V. D."/>
            <person name="Meier V D."/>
        </authorList>
    </citation>
    <scope>NUCLEOTIDE SEQUENCE</scope>
    <source>
        <strain evidence="3">HLG_WM_MAG_07</strain>
    </source>
</reference>
<dbReference type="PANTHER" id="PTHR30163:SF9">
    <property type="entry name" value="MEMBRANE-BOUND LYTIC MUREIN TRANSGLYCOSYLASE B"/>
    <property type="match status" value="1"/>
</dbReference>
<dbReference type="NCBIfam" id="TIGR02282">
    <property type="entry name" value="MltB"/>
    <property type="match status" value="1"/>
</dbReference>
<dbReference type="InterPro" id="IPR011757">
    <property type="entry name" value="Lytic_transglycosylase_MltB"/>
</dbReference>
<dbReference type="InterPro" id="IPR043426">
    <property type="entry name" value="MltB-like"/>
</dbReference>
<dbReference type="InterPro" id="IPR023346">
    <property type="entry name" value="Lysozyme-like_dom_sf"/>
</dbReference>
<dbReference type="PANTHER" id="PTHR30163">
    <property type="entry name" value="MEMBRANE-BOUND LYTIC MUREIN TRANSGLYCOSYLASE B"/>
    <property type="match status" value="1"/>
</dbReference>
<dbReference type="SUPFAM" id="SSF53955">
    <property type="entry name" value="Lysozyme-like"/>
    <property type="match status" value="1"/>
</dbReference>
<dbReference type="CDD" id="cd13399">
    <property type="entry name" value="Slt35-like"/>
    <property type="match status" value="1"/>
</dbReference>
<dbReference type="GO" id="GO:0016798">
    <property type="term" value="F:hydrolase activity, acting on glycosyl bonds"/>
    <property type="evidence" value="ECO:0007669"/>
    <property type="project" value="UniProtKB-KW"/>
</dbReference>
<protein>
    <submittedName>
        <fullName evidence="3">Membrane-bound lytic murein transglycosylase B (EC)</fullName>
        <ecNumber evidence="3">3.2.1.-</ecNumber>
    </submittedName>
</protein>
<feature type="domain" description="Transglycosylase SLT" evidence="2">
    <location>
        <begin position="126"/>
        <end position="417"/>
    </location>
</feature>
<dbReference type="Gene3D" id="1.10.8.350">
    <property type="entry name" value="Bacterial muramidase"/>
    <property type="match status" value="1"/>
</dbReference>